<feature type="binding site" evidence="9">
    <location>
        <position position="241"/>
    </location>
    <ligand>
        <name>Mn(2+)</name>
        <dbReference type="ChEBI" id="CHEBI:29035"/>
    </ligand>
</feature>
<dbReference type="PANTHER" id="PTHR43219">
    <property type="entry name" value="CRISPR-ASSOCIATED ENDONUCLEASE CAS1"/>
    <property type="match status" value="1"/>
</dbReference>
<dbReference type="InterPro" id="IPR042211">
    <property type="entry name" value="CRISPR-assoc_Cas1_N"/>
</dbReference>
<evidence type="ECO:0000256" key="1">
    <source>
        <dbReference type="ARBA" id="ARBA00022722"/>
    </source>
</evidence>
<evidence type="ECO:0000256" key="5">
    <source>
        <dbReference type="ARBA" id="ARBA00022842"/>
    </source>
</evidence>
<dbReference type="InterPro" id="IPR019858">
    <property type="entry name" value="CRISPR-assoc_Cas1_HMARI/TNEAP"/>
</dbReference>
<dbReference type="EMBL" id="JABTTE010000026">
    <property type="protein sequence ID" value="NSL53036.1"/>
    <property type="molecule type" value="Genomic_DNA"/>
</dbReference>
<organism evidence="10 11">
    <name type="scientific">Calidifontibacillus erzurumensis</name>
    <dbReference type="NCBI Taxonomy" id="2741433"/>
    <lineage>
        <taxon>Bacteria</taxon>
        <taxon>Bacillati</taxon>
        <taxon>Bacillota</taxon>
        <taxon>Bacilli</taxon>
        <taxon>Bacillales</taxon>
        <taxon>Bacillaceae</taxon>
        <taxon>Calidifontibacillus/Schinkia group</taxon>
        <taxon>Calidifontibacillus</taxon>
    </lineage>
</organism>
<name>A0A8J8GH01_9BACI</name>
<evidence type="ECO:0000256" key="7">
    <source>
        <dbReference type="ARBA" id="ARBA00023125"/>
    </source>
</evidence>
<comment type="caution">
    <text evidence="10">The sequence shown here is derived from an EMBL/GenBank/DDBJ whole genome shotgun (WGS) entry which is preliminary data.</text>
</comment>
<evidence type="ECO:0000256" key="9">
    <source>
        <dbReference type="HAMAP-Rule" id="MF_01470"/>
    </source>
</evidence>
<comment type="subunit">
    <text evidence="9">Homodimer, forms a heterotetramer with a Cas2 homodimer.</text>
</comment>
<proteinExistence type="inferred from homology"/>
<feature type="binding site" evidence="9">
    <location>
        <position position="160"/>
    </location>
    <ligand>
        <name>Mn(2+)</name>
        <dbReference type="ChEBI" id="CHEBI:29035"/>
    </ligand>
</feature>
<accession>A0A8J8GH01</accession>
<dbReference type="GO" id="GO:0004520">
    <property type="term" value="F:DNA endonuclease activity"/>
    <property type="evidence" value="ECO:0007669"/>
    <property type="project" value="InterPro"/>
</dbReference>
<dbReference type="GO" id="GO:0003677">
    <property type="term" value="F:DNA binding"/>
    <property type="evidence" value="ECO:0007669"/>
    <property type="project" value="UniProtKB-KW"/>
</dbReference>
<dbReference type="PANTHER" id="PTHR43219:SF1">
    <property type="entry name" value="CRISPR-ASSOCIATED ENDONUCLEASE CAS1"/>
    <property type="match status" value="1"/>
</dbReference>
<dbReference type="NCBIfam" id="TIGR03641">
    <property type="entry name" value="cas1_HMARI"/>
    <property type="match status" value="1"/>
</dbReference>
<comment type="similarity">
    <text evidence="9">Belongs to the CRISPR-associated endonuclease Cas1 family.</text>
</comment>
<dbReference type="Gene3D" id="3.100.10.20">
    <property type="entry name" value="CRISPR-associated endonuclease Cas1, N-terminal domain"/>
    <property type="match status" value="1"/>
</dbReference>
<evidence type="ECO:0000256" key="3">
    <source>
        <dbReference type="ARBA" id="ARBA00022759"/>
    </source>
</evidence>
<keyword evidence="2 9" id="KW-0479">Metal-binding</keyword>
<dbReference type="RefSeq" id="WP_173732237.1">
    <property type="nucleotide sequence ID" value="NZ_JABTTE010000026.1"/>
</dbReference>
<dbReference type="Pfam" id="PF01867">
    <property type="entry name" value="Cas_Cas1"/>
    <property type="match status" value="1"/>
</dbReference>
<evidence type="ECO:0000256" key="4">
    <source>
        <dbReference type="ARBA" id="ARBA00022801"/>
    </source>
</evidence>
<protein>
    <recommendedName>
        <fullName evidence="9">CRISPR-associated endonuclease Cas1</fullName>
        <ecNumber evidence="9">3.1.-.-</ecNumber>
    </recommendedName>
</protein>
<feature type="binding site" evidence="9">
    <location>
        <position position="226"/>
    </location>
    <ligand>
        <name>Mn(2+)</name>
        <dbReference type="ChEBI" id="CHEBI:29035"/>
    </ligand>
</feature>
<dbReference type="InterPro" id="IPR042206">
    <property type="entry name" value="CRISPR-assoc_Cas1_C"/>
</dbReference>
<keyword evidence="7 9" id="KW-0238">DNA-binding</keyword>
<evidence type="ECO:0000256" key="2">
    <source>
        <dbReference type="ARBA" id="ARBA00022723"/>
    </source>
</evidence>
<dbReference type="GO" id="GO:0043571">
    <property type="term" value="P:maintenance of CRISPR repeat elements"/>
    <property type="evidence" value="ECO:0007669"/>
    <property type="project" value="UniProtKB-UniRule"/>
</dbReference>
<evidence type="ECO:0000256" key="8">
    <source>
        <dbReference type="ARBA" id="ARBA00023211"/>
    </source>
</evidence>
<sequence length="334" mass="40008">MKKTLYIFQNGELRRKSNSLYFESEERKKYIPIEDVSDIYIFGEVDVSKKFLEFVSQKEICLHYFNHYGYYIGTFYPREHLNAGYIVIKQAEHYIDNVKRINLAKKFVDGSIGQMMQVLKYYRNRIVEGKEEIDKIVNDLVNNRELLKDCGSIEELMAVEGHSREKYYKTFDFILRNDDFKFEKRTKRPPLNRLNALISFGNSICYTTVLSEIYKTYLDPRIGFLHATNFRRFSLNLDVAEIFKPIMVDRLIFTSINKKMITKKDFDKNMEEIILSEDGRKKFITELDNRMKTTINHRHLGKSVSYRRLIRLELYKIQKHIMGEKDYVPYQSLW</sequence>
<dbReference type="GO" id="GO:0051607">
    <property type="term" value="P:defense response to virus"/>
    <property type="evidence" value="ECO:0007669"/>
    <property type="project" value="UniProtKB-UniRule"/>
</dbReference>
<keyword evidence="8 9" id="KW-0464">Manganese</keyword>
<keyword evidence="5 9" id="KW-0460">Magnesium</keyword>
<reference evidence="10" key="1">
    <citation type="submission" date="2020-06" db="EMBL/GenBank/DDBJ databases">
        <title>A novel thermopfilic bacterium from Erzurum, Turkey.</title>
        <authorList>
            <person name="Adiguzel A."/>
            <person name="Ay H."/>
            <person name="Baltaci M.O."/>
        </authorList>
    </citation>
    <scope>NUCLEOTIDE SEQUENCE</scope>
    <source>
        <strain evidence="10">P2</strain>
    </source>
</reference>
<dbReference type="AlphaFoldDB" id="A0A8J8GH01"/>
<dbReference type="NCBIfam" id="TIGR00287">
    <property type="entry name" value="cas1"/>
    <property type="match status" value="1"/>
</dbReference>
<dbReference type="CDD" id="cd09722">
    <property type="entry name" value="Cas1_I-B"/>
    <property type="match status" value="1"/>
</dbReference>
<dbReference type="Proteomes" id="UP000625804">
    <property type="component" value="Unassembled WGS sequence"/>
</dbReference>
<keyword evidence="4 9" id="KW-0378">Hydrolase</keyword>
<dbReference type="EC" id="3.1.-.-" evidence="9"/>
<evidence type="ECO:0000256" key="6">
    <source>
        <dbReference type="ARBA" id="ARBA00023118"/>
    </source>
</evidence>
<comment type="cofactor">
    <cofactor evidence="9">
        <name>Mg(2+)</name>
        <dbReference type="ChEBI" id="CHEBI:18420"/>
    </cofactor>
    <cofactor evidence="9">
        <name>Mn(2+)</name>
        <dbReference type="ChEBI" id="CHEBI:29035"/>
    </cofactor>
</comment>
<dbReference type="Gene3D" id="1.20.120.920">
    <property type="entry name" value="CRISPR-associated endonuclease Cas1, C-terminal domain"/>
    <property type="match status" value="1"/>
</dbReference>
<dbReference type="GO" id="GO:0016787">
    <property type="term" value="F:hydrolase activity"/>
    <property type="evidence" value="ECO:0007669"/>
    <property type="project" value="UniProtKB-KW"/>
</dbReference>
<dbReference type="GO" id="GO:0046872">
    <property type="term" value="F:metal ion binding"/>
    <property type="evidence" value="ECO:0007669"/>
    <property type="project" value="UniProtKB-UniRule"/>
</dbReference>
<keyword evidence="3 9" id="KW-0255">Endonuclease</keyword>
<gene>
    <name evidence="10" type="primary">cas1b</name>
    <name evidence="9" type="synonym">cas1</name>
    <name evidence="10" type="ORF">HR057_14865</name>
</gene>
<keyword evidence="1 9" id="KW-0540">Nuclease</keyword>
<keyword evidence="11" id="KW-1185">Reference proteome</keyword>
<evidence type="ECO:0000313" key="10">
    <source>
        <dbReference type="EMBL" id="NSL53036.1"/>
    </source>
</evidence>
<keyword evidence="6 9" id="KW-0051">Antiviral defense</keyword>
<dbReference type="HAMAP" id="MF_01470">
    <property type="entry name" value="Cas1"/>
    <property type="match status" value="1"/>
</dbReference>
<dbReference type="InterPro" id="IPR002729">
    <property type="entry name" value="CRISPR-assoc_Cas1"/>
</dbReference>
<evidence type="ECO:0000313" key="11">
    <source>
        <dbReference type="Proteomes" id="UP000625804"/>
    </source>
</evidence>
<comment type="function">
    <text evidence="9">CRISPR (clustered regularly interspaced short palindromic repeat), is an adaptive immune system that provides protection against mobile genetic elements (viruses, transposable elements and conjugative plasmids). CRISPR clusters contain spacers, sequences complementary to antecedent mobile elements, and target invading nucleic acids. CRISPR clusters are transcribed and processed into CRISPR RNA (crRNA). Acts as a dsDNA endonuclease. Involved in the integration of spacer DNA into the CRISPR cassette.</text>
</comment>